<dbReference type="Proteomes" id="UP000295063">
    <property type="component" value="Unassembled WGS sequence"/>
</dbReference>
<evidence type="ECO:0000256" key="3">
    <source>
        <dbReference type="ARBA" id="ARBA00022801"/>
    </source>
</evidence>
<dbReference type="SUPFAM" id="SSF52096">
    <property type="entry name" value="ClpP/crotonase"/>
    <property type="match status" value="1"/>
</dbReference>
<keyword evidence="3" id="KW-0378">Hydrolase</keyword>
<feature type="domain" description="Peptidase S49" evidence="6">
    <location>
        <begin position="110"/>
        <end position="258"/>
    </location>
</feature>
<evidence type="ECO:0000256" key="2">
    <source>
        <dbReference type="ARBA" id="ARBA00022670"/>
    </source>
</evidence>
<keyword evidence="8" id="KW-1185">Reference proteome</keyword>
<dbReference type="InterPro" id="IPR029045">
    <property type="entry name" value="ClpP/crotonase-like_dom_sf"/>
</dbReference>
<evidence type="ECO:0000256" key="5">
    <source>
        <dbReference type="SAM" id="Phobius"/>
    </source>
</evidence>
<dbReference type="AlphaFoldDB" id="A0A4V2Q8T4"/>
<evidence type="ECO:0000256" key="1">
    <source>
        <dbReference type="ARBA" id="ARBA00008683"/>
    </source>
</evidence>
<dbReference type="InterPro" id="IPR002142">
    <property type="entry name" value="Peptidase_S49"/>
</dbReference>
<dbReference type="GO" id="GO:0008236">
    <property type="term" value="F:serine-type peptidase activity"/>
    <property type="evidence" value="ECO:0007669"/>
    <property type="project" value="UniProtKB-KW"/>
</dbReference>
<evidence type="ECO:0000256" key="4">
    <source>
        <dbReference type="ARBA" id="ARBA00022825"/>
    </source>
</evidence>
<dbReference type="Pfam" id="PF01343">
    <property type="entry name" value="Peptidase_S49"/>
    <property type="match status" value="1"/>
</dbReference>
<keyword evidence="2 7" id="KW-0645">Protease</keyword>
<name>A0A4V2Q8T4_9FIRM</name>
<sequence length="310" mass="33865">MFKRSVMLVIAGVVLVSVGIMLLFTPSFSSKKDKAAPARLAVIHVEGVIMGGRGQSSLFSEIGGIDQVIRQLHEARDDQSIKAIVLRINSPGGSVPATQELGEEIKKIRAGGLPVIVSMGDVAASGGYWLAALADKVYANPSTLTGSIGVYMPYTNWEELYQKIGVRQEKIKSGPHKDILSPERQITAEERAIIQTMVDDMYSQFVEVVAEGRKMDQQRVRQIADGRIYTGKQAKELGLIDELGNFYDAIDGAAQIAGISGKPQLKEFGKMNPWDVLFGAEGKINLQQILTQQIKNDLPLTAPLAMPERW</sequence>
<organism evidence="7 8">
    <name type="scientific">Anaerospora hongkongensis</name>
    <dbReference type="NCBI Taxonomy" id="244830"/>
    <lineage>
        <taxon>Bacteria</taxon>
        <taxon>Bacillati</taxon>
        <taxon>Bacillota</taxon>
        <taxon>Negativicutes</taxon>
        <taxon>Selenomonadales</taxon>
        <taxon>Sporomusaceae</taxon>
        <taxon>Anaerospora</taxon>
    </lineage>
</organism>
<dbReference type="InterPro" id="IPR004635">
    <property type="entry name" value="Pept_S49_SppA"/>
</dbReference>
<comment type="similarity">
    <text evidence="1">Belongs to the peptidase S49 family.</text>
</comment>
<dbReference type="Gene3D" id="6.20.330.10">
    <property type="match status" value="1"/>
</dbReference>
<evidence type="ECO:0000313" key="7">
    <source>
        <dbReference type="EMBL" id="TCL38297.1"/>
    </source>
</evidence>
<dbReference type="CDD" id="cd07023">
    <property type="entry name" value="S49_Sppa_N_C"/>
    <property type="match status" value="1"/>
</dbReference>
<accession>A0A4V2Q8T4</accession>
<dbReference type="Gene3D" id="3.90.226.10">
    <property type="entry name" value="2-enoyl-CoA Hydratase, Chain A, domain 1"/>
    <property type="match status" value="1"/>
</dbReference>
<dbReference type="PANTHER" id="PTHR42987">
    <property type="entry name" value="PEPTIDASE S49"/>
    <property type="match status" value="1"/>
</dbReference>
<dbReference type="EMBL" id="SLUI01000004">
    <property type="protein sequence ID" value="TCL38297.1"/>
    <property type="molecule type" value="Genomic_DNA"/>
</dbReference>
<keyword evidence="5" id="KW-0812">Transmembrane</keyword>
<dbReference type="OrthoDB" id="9764363at2"/>
<keyword evidence="5" id="KW-0472">Membrane</keyword>
<gene>
    <name evidence="7" type="ORF">EV210_104281</name>
</gene>
<evidence type="ECO:0000313" key="8">
    <source>
        <dbReference type="Proteomes" id="UP000295063"/>
    </source>
</evidence>
<comment type="caution">
    <text evidence="7">The sequence shown here is derived from an EMBL/GenBank/DDBJ whole genome shotgun (WGS) entry which is preliminary data.</text>
</comment>
<keyword evidence="5" id="KW-1133">Transmembrane helix</keyword>
<dbReference type="GO" id="GO:0006508">
    <property type="term" value="P:proteolysis"/>
    <property type="evidence" value="ECO:0007669"/>
    <property type="project" value="UniProtKB-KW"/>
</dbReference>
<dbReference type="RefSeq" id="WP_132078092.1">
    <property type="nucleotide sequence ID" value="NZ_SLUI01000004.1"/>
</dbReference>
<feature type="transmembrane region" description="Helical" evidence="5">
    <location>
        <begin position="6"/>
        <end position="24"/>
    </location>
</feature>
<dbReference type="InterPro" id="IPR047272">
    <property type="entry name" value="S49_SppA_C"/>
</dbReference>
<keyword evidence="4" id="KW-0720">Serine protease</keyword>
<protein>
    <submittedName>
        <fullName evidence="7">Protease-4</fullName>
    </submittedName>
</protein>
<evidence type="ECO:0000259" key="6">
    <source>
        <dbReference type="Pfam" id="PF01343"/>
    </source>
</evidence>
<reference evidence="7 8" key="1">
    <citation type="submission" date="2019-03" db="EMBL/GenBank/DDBJ databases">
        <title>Genomic Encyclopedia of Type Strains, Phase IV (KMG-IV): sequencing the most valuable type-strain genomes for metagenomic binning, comparative biology and taxonomic classification.</title>
        <authorList>
            <person name="Goeker M."/>
        </authorList>
    </citation>
    <scope>NUCLEOTIDE SEQUENCE [LARGE SCALE GENOMIC DNA]</scope>
    <source>
        <strain evidence="7 8">DSM 15969</strain>
    </source>
</reference>
<proteinExistence type="inferred from homology"/>
<dbReference type="PANTHER" id="PTHR42987:SF4">
    <property type="entry name" value="PROTEASE SOHB-RELATED"/>
    <property type="match status" value="1"/>
</dbReference>
<dbReference type="NCBIfam" id="TIGR00706">
    <property type="entry name" value="SppA_dom"/>
    <property type="match status" value="1"/>
</dbReference>